<dbReference type="Gene3D" id="3.30.70.1070">
    <property type="entry name" value="Sporulation related repeat"/>
    <property type="match status" value="1"/>
</dbReference>
<dbReference type="Pfam" id="PF05036">
    <property type="entry name" value="SPOR"/>
    <property type="match status" value="1"/>
</dbReference>
<keyword evidence="4" id="KW-1185">Reference proteome</keyword>
<reference evidence="3 4" key="1">
    <citation type="submission" date="2023-07" db="EMBL/GenBank/DDBJ databases">
        <title>Genomic Encyclopedia of Type Strains, Phase IV (KMG-IV): sequencing the most valuable type-strain genomes for metagenomic binning, comparative biology and taxonomic classification.</title>
        <authorList>
            <person name="Goeker M."/>
        </authorList>
    </citation>
    <scope>NUCLEOTIDE SEQUENCE [LARGE SCALE GENOMIC DNA]</scope>
    <source>
        <strain evidence="3 4">DSM 19154</strain>
    </source>
</reference>
<evidence type="ECO:0000313" key="3">
    <source>
        <dbReference type="EMBL" id="MDQ0206035.1"/>
    </source>
</evidence>
<dbReference type="InterPro" id="IPR007730">
    <property type="entry name" value="SPOR-like_dom"/>
</dbReference>
<dbReference type="Pfam" id="PF01520">
    <property type="entry name" value="Amidase_3"/>
    <property type="match status" value="1"/>
</dbReference>
<name>A0ABT9YDV4_9BACI</name>
<proteinExistence type="predicted"/>
<dbReference type="Gene3D" id="3.40.630.40">
    <property type="entry name" value="Zn-dependent exopeptidases"/>
    <property type="match status" value="1"/>
</dbReference>
<dbReference type="Proteomes" id="UP001225034">
    <property type="component" value="Unassembled WGS sequence"/>
</dbReference>
<evidence type="ECO:0000256" key="1">
    <source>
        <dbReference type="ARBA" id="ARBA00022801"/>
    </source>
</evidence>
<keyword evidence="1 3" id="KW-0378">Hydrolase</keyword>
<dbReference type="PANTHER" id="PTHR30404:SF0">
    <property type="entry name" value="N-ACETYLMURAMOYL-L-ALANINE AMIDASE AMIC"/>
    <property type="match status" value="1"/>
</dbReference>
<comment type="caution">
    <text evidence="3">The sequence shown here is derived from an EMBL/GenBank/DDBJ whole genome shotgun (WGS) entry which is preliminary data.</text>
</comment>
<organism evidence="3 4">
    <name type="scientific">Alkalicoccobacillus murimartini</name>
    <dbReference type="NCBI Taxonomy" id="171685"/>
    <lineage>
        <taxon>Bacteria</taxon>
        <taxon>Bacillati</taxon>
        <taxon>Bacillota</taxon>
        <taxon>Bacilli</taxon>
        <taxon>Bacillales</taxon>
        <taxon>Bacillaceae</taxon>
        <taxon>Alkalicoccobacillus</taxon>
    </lineage>
</organism>
<gene>
    <name evidence="3" type="ORF">J2S05_000809</name>
</gene>
<sequence>MTKLFIDPGHGGRDPGAVGNGLKEKDLTLAISNRVRQMLIDDYHGVEVKMSRTTDTFVSLADRSHMANNWRADYFLSIHVNAGGGTGFESFIHSSRATRTVSLQAIIHDQMMNTIHAVDRGKKSANFAVLRQTVMPAILTENLFIDRVADAVKLKSASYIQSLARGHVEGLVRAFSLQKRSAELQPTTLHKVQGGAFRSKANADQRKSQLEQAGYHTLIVFHEGLYRVQLGAFANLGKANSLATELKQKGFDSYIVRT</sequence>
<dbReference type="CDD" id="cd02696">
    <property type="entry name" value="MurNAc-LAA"/>
    <property type="match status" value="1"/>
</dbReference>
<dbReference type="RefSeq" id="WP_306980148.1">
    <property type="nucleotide sequence ID" value="NZ_JAUSUA010000001.1"/>
</dbReference>
<dbReference type="EMBL" id="JAUSUA010000001">
    <property type="protein sequence ID" value="MDQ0206035.1"/>
    <property type="molecule type" value="Genomic_DNA"/>
</dbReference>
<dbReference type="SUPFAM" id="SSF53187">
    <property type="entry name" value="Zn-dependent exopeptidases"/>
    <property type="match status" value="1"/>
</dbReference>
<evidence type="ECO:0000259" key="2">
    <source>
        <dbReference type="PROSITE" id="PS51724"/>
    </source>
</evidence>
<accession>A0ABT9YDV4</accession>
<protein>
    <submittedName>
        <fullName evidence="3">N-acetylmuramoyl-L-alanine amidase</fullName>
        <ecNumber evidence="3">3.5.1.28</ecNumber>
    </submittedName>
</protein>
<dbReference type="SMART" id="SM00646">
    <property type="entry name" value="Ami_3"/>
    <property type="match status" value="1"/>
</dbReference>
<dbReference type="InterPro" id="IPR002508">
    <property type="entry name" value="MurNAc-LAA_cat"/>
</dbReference>
<dbReference type="GO" id="GO:0008745">
    <property type="term" value="F:N-acetylmuramoyl-L-alanine amidase activity"/>
    <property type="evidence" value="ECO:0007669"/>
    <property type="project" value="UniProtKB-EC"/>
</dbReference>
<dbReference type="SUPFAM" id="SSF110997">
    <property type="entry name" value="Sporulation related repeat"/>
    <property type="match status" value="1"/>
</dbReference>
<feature type="domain" description="SPOR" evidence="2">
    <location>
        <begin position="184"/>
        <end position="258"/>
    </location>
</feature>
<dbReference type="InterPro" id="IPR036680">
    <property type="entry name" value="SPOR-like_sf"/>
</dbReference>
<dbReference type="PANTHER" id="PTHR30404">
    <property type="entry name" value="N-ACETYLMURAMOYL-L-ALANINE AMIDASE"/>
    <property type="match status" value="1"/>
</dbReference>
<evidence type="ECO:0000313" key="4">
    <source>
        <dbReference type="Proteomes" id="UP001225034"/>
    </source>
</evidence>
<dbReference type="InterPro" id="IPR050695">
    <property type="entry name" value="N-acetylmuramoyl_amidase_3"/>
</dbReference>
<dbReference type="EC" id="3.5.1.28" evidence="3"/>
<dbReference type="PROSITE" id="PS51724">
    <property type="entry name" value="SPOR"/>
    <property type="match status" value="1"/>
</dbReference>